<dbReference type="InterPro" id="IPR002471">
    <property type="entry name" value="Pept_S9_AS"/>
</dbReference>
<dbReference type="OrthoDB" id="9809549at2"/>
<dbReference type="KEGG" id="sphk:SKP52_17200"/>
<dbReference type="AlphaFoldDB" id="A0A0A7PJM2"/>
<gene>
    <name evidence="4" type="ORF">SKP52_17200</name>
</gene>
<dbReference type="InterPro" id="IPR029058">
    <property type="entry name" value="AB_hydrolase_fold"/>
</dbReference>
<dbReference type="Gene3D" id="3.40.50.1820">
    <property type="entry name" value="alpha/beta hydrolase"/>
    <property type="match status" value="1"/>
</dbReference>
<dbReference type="InterPro" id="IPR053145">
    <property type="entry name" value="AB_hydrolase_Est10"/>
</dbReference>
<dbReference type="RefSeq" id="WP_039576685.1">
    <property type="nucleotide sequence ID" value="NZ_CP009122.1"/>
</dbReference>
<keyword evidence="1" id="KW-0378">Hydrolase</keyword>
<protein>
    <recommendedName>
        <fullName evidence="3">Serine aminopeptidase S33 domain-containing protein</fullName>
    </recommendedName>
</protein>
<keyword evidence="2" id="KW-0732">Signal</keyword>
<dbReference type="InterPro" id="IPR022742">
    <property type="entry name" value="Hydrolase_4"/>
</dbReference>
<dbReference type="GO" id="GO:0006508">
    <property type="term" value="P:proteolysis"/>
    <property type="evidence" value="ECO:0007669"/>
    <property type="project" value="InterPro"/>
</dbReference>
<dbReference type="HOGENOM" id="CLU_778224_0_0_5"/>
<name>A0A0A7PJM2_9SPHN</name>
<dbReference type="PANTHER" id="PTHR43265:SF1">
    <property type="entry name" value="ESTERASE ESTD"/>
    <property type="match status" value="1"/>
</dbReference>
<dbReference type="SUPFAM" id="SSF53474">
    <property type="entry name" value="alpha/beta-Hydrolases"/>
    <property type="match status" value="1"/>
</dbReference>
<dbReference type="Proteomes" id="UP000030907">
    <property type="component" value="Chromosome"/>
</dbReference>
<accession>A0A0A7PJM2</accession>
<dbReference type="Pfam" id="PF12146">
    <property type="entry name" value="Hydrolase_4"/>
    <property type="match status" value="1"/>
</dbReference>
<sequence length="356" mass="37785">MRAAAGLLALMAGLGSLQPVSAAEKTARLPWSAPATTEVVTENSRFKSGGAELAGTLYMPASRKPVAAIVVTHSASSPLRGGSLYDHLKTILPALGIAVFTYDRRGSGESGSETAGGNFTILADDAIAAVEHLKTDPRIDPRRIGTWGLSQGGWISPLAASRSPDIAFVIAVSAPVVTADAQMIFSSTNHLKANGYSQADIDQMVAARKAVDGYMRGTVNRADAQTKLDGIKTKPWFKYLYMGETFCDREVSGWRKEIENDPLKNLEAVTVPTLVLYGADDAVVPVADSAQRLKNVASRMPKLQVHVIAGADHAMAMSADLKTSLDPKNDGTERPDSPEYFALLSSWLATQGLVGS</sequence>
<evidence type="ECO:0000256" key="2">
    <source>
        <dbReference type="SAM" id="SignalP"/>
    </source>
</evidence>
<dbReference type="STRING" id="1515612.SKP52_17200"/>
<feature type="signal peptide" evidence="2">
    <location>
        <begin position="1"/>
        <end position="22"/>
    </location>
</feature>
<organism evidence="4 5">
    <name type="scientific">Sphingopyxis fribergensis</name>
    <dbReference type="NCBI Taxonomy" id="1515612"/>
    <lineage>
        <taxon>Bacteria</taxon>
        <taxon>Pseudomonadati</taxon>
        <taxon>Pseudomonadota</taxon>
        <taxon>Alphaproteobacteria</taxon>
        <taxon>Sphingomonadales</taxon>
        <taxon>Sphingomonadaceae</taxon>
        <taxon>Sphingopyxis</taxon>
    </lineage>
</organism>
<keyword evidence="5" id="KW-1185">Reference proteome</keyword>
<feature type="chain" id="PRO_5002031853" description="Serine aminopeptidase S33 domain-containing protein" evidence="2">
    <location>
        <begin position="23"/>
        <end position="356"/>
    </location>
</feature>
<proteinExistence type="predicted"/>
<dbReference type="GO" id="GO:0004252">
    <property type="term" value="F:serine-type endopeptidase activity"/>
    <property type="evidence" value="ECO:0007669"/>
    <property type="project" value="InterPro"/>
</dbReference>
<evidence type="ECO:0000313" key="4">
    <source>
        <dbReference type="EMBL" id="AJA10311.1"/>
    </source>
</evidence>
<evidence type="ECO:0000259" key="3">
    <source>
        <dbReference type="Pfam" id="PF12146"/>
    </source>
</evidence>
<dbReference type="EMBL" id="CP009122">
    <property type="protein sequence ID" value="AJA10311.1"/>
    <property type="molecule type" value="Genomic_DNA"/>
</dbReference>
<dbReference type="PANTHER" id="PTHR43265">
    <property type="entry name" value="ESTERASE ESTD"/>
    <property type="match status" value="1"/>
</dbReference>
<dbReference type="PROSITE" id="PS00708">
    <property type="entry name" value="PRO_ENDOPEP_SER"/>
    <property type="match status" value="1"/>
</dbReference>
<evidence type="ECO:0000256" key="1">
    <source>
        <dbReference type="ARBA" id="ARBA00022801"/>
    </source>
</evidence>
<reference evidence="4 5" key="1">
    <citation type="journal article" date="2015" name="Int. J. Syst. Evol. Microbiol.">
        <title>Description of Sphingopyxis fribergensis sp. nov. - a soil bacterium with the ability to degrade styrene and phenylacetic acid.</title>
        <authorList>
            <person name="Oelschlagel M."/>
            <person name="Ruckert C."/>
            <person name="Kalinowski J."/>
            <person name="Schmidt G."/>
            <person name="Schlomann M."/>
            <person name="Tischler D."/>
        </authorList>
    </citation>
    <scope>NUCLEOTIDE SEQUENCE [LARGE SCALE GENOMIC DNA]</scope>
    <source>
        <strain evidence="4 5">Kp5.2</strain>
    </source>
</reference>
<feature type="domain" description="Serine aminopeptidase S33" evidence="3">
    <location>
        <begin position="83"/>
        <end position="316"/>
    </location>
</feature>
<evidence type="ECO:0000313" key="5">
    <source>
        <dbReference type="Proteomes" id="UP000030907"/>
    </source>
</evidence>
<dbReference type="GO" id="GO:0052689">
    <property type="term" value="F:carboxylic ester hydrolase activity"/>
    <property type="evidence" value="ECO:0007669"/>
    <property type="project" value="TreeGrafter"/>
</dbReference>